<feature type="region of interest" description="Disordered" evidence="6">
    <location>
        <begin position="291"/>
        <end position="312"/>
    </location>
</feature>
<dbReference type="SMART" id="SM00194">
    <property type="entry name" value="PTPc"/>
    <property type="match status" value="1"/>
</dbReference>
<dbReference type="GO" id="GO:0007165">
    <property type="term" value="P:signal transduction"/>
    <property type="evidence" value="ECO:0007669"/>
    <property type="project" value="TreeGrafter"/>
</dbReference>
<dbReference type="GO" id="GO:0048666">
    <property type="term" value="P:neuron development"/>
    <property type="evidence" value="ECO:0007669"/>
    <property type="project" value="UniProtKB-ARBA"/>
</dbReference>
<dbReference type="InterPro" id="IPR000242">
    <property type="entry name" value="PTP_cat"/>
</dbReference>
<evidence type="ECO:0000259" key="10">
    <source>
        <dbReference type="PROSITE" id="PS50056"/>
    </source>
</evidence>
<dbReference type="SUPFAM" id="SSF52799">
    <property type="entry name" value="(Phosphotyrosine protein) phosphatases II"/>
    <property type="match status" value="1"/>
</dbReference>
<feature type="domain" description="Tyrosine specific protein phosphatases" evidence="10">
    <location>
        <begin position="1462"/>
        <end position="1538"/>
    </location>
</feature>
<dbReference type="InterPro" id="IPR008356">
    <property type="entry name" value="Tyr_Pase_KIM-con"/>
</dbReference>
<sequence>MKLLLLQHPYWVLLMSALVYAEEENLVNNNNNNNTSSNSDNDNNSNVPIALKRPFPGSYHENLLRKSTSTIPQPTDDIISTTVRPITSPGVSGEPGDDREARIMVTMNKPNRTSDTTDFARNTVPVKEQTATDPTVKKTEAPWKNIRKPNHDFKNKLRGDRTKTGGGPPGPDASMLVYNAFTPQLIEPTTERHVRKPFTTKSRPPPLSYLTSTADSPLPPTAWALTTLKGSAPAVEPVRNIIPATASDPLKALRSRTTLSSVKPINSFWSNRLTKYPSTAISHLIPETTEPIRSEQKSPETMQTVTSTSTEKVPLPEENQLNKINEEKLAITPELTPPENTANLTTETKINAAEIQTVEVNETEQIKTDNEPLITITKKLNQTNIRNDEIQSPKNTPKNETIKLEQNEDINETIKTDEKHQLAKISDEDRDDDGKYIVIKKTADSKFKDEINNLMHKDGNHNKVVKFIGENNHTTENYGNTLTEKPFIEISNQEKIGESEMVSEKPNNPPTVVTELTKLVSGNLHDIEQENNYNTAVYPFGNIINETKFTHKLLENSKSLLKDISSTVNLSEPEQNTVYSKSPIPLTNQTNLVNETDQSTTSMTRATNATQPPMNTTTESNLIRMTTMKPSLEPDITETMSDKVTTTTMSPTVTVQEEQTTILTTNEDTTRPTVKNDITEFTSSALIQNITATATTVTASPFTTQTALTEQHEINVTSLNVIVDMNKTEEAVVDSIDNITNTNLGNTLDKIINLNSTAKENDIKSITSLESTRNFTKTTSTSPSTMSSSTTTATLTNESNTLPPVLSTLKVNHKWNSSVHTVGEHYELNQTSNDIKLGGDIDLPVPTIISITSPTPATRSNFIKTITTEKSITTTMIFAQKTELPDMITDQPIIDKNFIKEKLSTNYDVMSGITEKNVTIDHDYETTTTYPIIFRETDDFIEDDGLSYNTTGIDKKFGIDSTVNMTDQEIDENGDDAVSGEKEIPDLISSNHNSTVLPEETTVPDMLQQHVVTTELPTTIITTLSSTSIRTTMLVTTLTTPIMEEDNVTPIEEDNTGMEIEDYDTGVIVPMNVLLFVHATYKDICTAKELLIEAIVRFFKTVADRSIDRKQIKILNLVRECIPPYPADKGVVPVHILITDIQGQYDKRLTDDFVRHIRQEASFPFKYPITKVDKSIAHEMNMDTEPPGSGTIVAAIVISSIAGLCLLILTILLVIMRKRQRGFNYGQRCTPVSLDDYSLDNISVYNSVRRKAMRASKRSYGNPAFDDPTAISSSINFAGLANAVSDITKLEDEYTRIPVVTVKPDELPPGAEVKNRYANVIPLPETRVTLNIPNNNDVEQFINANFVKGAKGAEKFYIACQAPLKETITDFWQMIWEQQSRIILMLTDLHENGVEKCADYLPPSEVLDCHRVFGDLQVTLKKREAREKYIISSLQLKNLESNLWREVTHMWYVGWPGRGVPDDFSSVIAFLIEARSYAKNGPPVVVHCSPGTGRTGTIIAIDIAIRDFETDRVVDIPRTVYNIRRDRAGAVQTSQQYAFIYQVLHLYATKLTGGGLDSI</sequence>
<dbReference type="PROSITE" id="PS50055">
    <property type="entry name" value="TYR_PHOSPHATASE_PTP"/>
    <property type="match status" value="1"/>
</dbReference>
<feature type="region of interest" description="Disordered" evidence="6">
    <location>
        <begin position="67"/>
        <end position="98"/>
    </location>
</feature>
<evidence type="ECO:0000256" key="2">
    <source>
        <dbReference type="ARBA" id="ARBA00022553"/>
    </source>
</evidence>
<feature type="compositionally biased region" description="Low complexity" evidence="6">
    <location>
        <begin position="29"/>
        <end position="46"/>
    </location>
</feature>
<dbReference type="InterPro" id="IPR029021">
    <property type="entry name" value="Prot-tyrosine_phosphatase-like"/>
</dbReference>
<dbReference type="EMBL" id="GFTR01008833">
    <property type="protein sequence ID" value="JAW07593.1"/>
    <property type="molecule type" value="Transcribed_RNA"/>
</dbReference>
<feature type="domain" description="Tyrosine-protein phosphatase" evidence="9">
    <location>
        <begin position="1314"/>
        <end position="1547"/>
    </location>
</feature>
<keyword evidence="4" id="KW-0904">Protein phosphatase</keyword>
<dbReference type="PANTHER" id="PTHR46198">
    <property type="entry name" value="PROTEIN-TYROSINE-PHOSPHATASE"/>
    <property type="match status" value="1"/>
</dbReference>
<evidence type="ECO:0000256" key="5">
    <source>
        <dbReference type="PIRSR" id="PIRSR608356-50"/>
    </source>
</evidence>
<feature type="compositionally biased region" description="Polar residues" evidence="6">
    <location>
        <begin position="299"/>
        <end position="311"/>
    </location>
</feature>
<keyword evidence="8" id="KW-0732">Signal</keyword>
<evidence type="ECO:0000256" key="4">
    <source>
        <dbReference type="ARBA" id="ARBA00022912"/>
    </source>
</evidence>
<evidence type="ECO:0000256" key="8">
    <source>
        <dbReference type="SAM" id="SignalP"/>
    </source>
</evidence>
<dbReference type="PROSITE" id="PS00383">
    <property type="entry name" value="TYR_PHOSPHATASE_1"/>
    <property type="match status" value="1"/>
</dbReference>
<proteinExistence type="predicted"/>
<feature type="compositionally biased region" description="Basic and acidic residues" evidence="6">
    <location>
        <begin position="149"/>
        <end position="163"/>
    </location>
</feature>
<evidence type="ECO:0000256" key="7">
    <source>
        <dbReference type="SAM" id="Phobius"/>
    </source>
</evidence>
<evidence type="ECO:0000313" key="11">
    <source>
        <dbReference type="EMBL" id="JAW07593.1"/>
    </source>
</evidence>
<feature type="chain" id="PRO_5013121434" description="protein-tyrosine-phosphatase" evidence="8">
    <location>
        <begin position="22"/>
        <end position="1559"/>
    </location>
</feature>
<dbReference type="FunFam" id="3.90.190.10:FF:000098">
    <property type="entry name" value="Protein-tryrosine phosphatase"/>
    <property type="match status" value="1"/>
</dbReference>
<dbReference type="GO" id="GO:0004725">
    <property type="term" value="F:protein tyrosine phosphatase activity"/>
    <property type="evidence" value="ECO:0007669"/>
    <property type="project" value="UniProtKB-EC"/>
</dbReference>
<dbReference type="SMART" id="SM00404">
    <property type="entry name" value="PTPc_motif"/>
    <property type="match status" value="1"/>
</dbReference>
<keyword evidence="2" id="KW-0597">Phosphoprotein</keyword>
<protein>
    <recommendedName>
        <fullName evidence="1">protein-tyrosine-phosphatase</fullName>
        <ecNumber evidence="1">3.1.3.48</ecNumber>
    </recommendedName>
</protein>
<feature type="region of interest" description="Disordered" evidence="6">
    <location>
        <begin position="29"/>
        <end position="54"/>
    </location>
</feature>
<feature type="transmembrane region" description="Helical" evidence="7">
    <location>
        <begin position="1192"/>
        <end position="1215"/>
    </location>
</feature>
<dbReference type="InterPro" id="IPR016130">
    <property type="entry name" value="Tyr_Pase_AS"/>
</dbReference>
<feature type="region of interest" description="Disordered" evidence="6">
    <location>
        <begin position="774"/>
        <end position="801"/>
    </location>
</feature>
<evidence type="ECO:0000256" key="6">
    <source>
        <dbReference type="SAM" id="MobiDB-lite"/>
    </source>
</evidence>
<evidence type="ECO:0000256" key="1">
    <source>
        <dbReference type="ARBA" id="ARBA00013064"/>
    </source>
</evidence>
<dbReference type="GO" id="GO:0005829">
    <property type="term" value="C:cytosol"/>
    <property type="evidence" value="ECO:0007669"/>
    <property type="project" value="TreeGrafter"/>
</dbReference>
<feature type="compositionally biased region" description="Polar residues" evidence="6">
    <location>
        <begin position="67"/>
        <end position="85"/>
    </location>
</feature>
<dbReference type="GO" id="GO:0019901">
    <property type="term" value="F:protein kinase binding"/>
    <property type="evidence" value="ECO:0007669"/>
    <property type="project" value="TreeGrafter"/>
</dbReference>
<evidence type="ECO:0000256" key="3">
    <source>
        <dbReference type="ARBA" id="ARBA00022801"/>
    </source>
</evidence>
<dbReference type="CDD" id="cd00047">
    <property type="entry name" value="PTPc"/>
    <property type="match status" value="1"/>
</dbReference>
<name>A0A224XHI2_9HEMI</name>
<reference evidence="11" key="1">
    <citation type="journal article" date="2018" name="PLoS Negl. Trop. Dis.">
        <title>An insight into the salivary gland and fat body transcriptome of Panstrongylus lignarius (Hemiptera: Heteroptera), the main vector of Chagas disease in Peru.</title>
        <authorList>
            <person name="Nevoa J.C."/>
            <person name="Mendes M.T."/>
            <person name="da Silva M.V."/>
            <person name="Soares S.C."/>
            <person name="Oliveira C.J.F."/>
            <person name="Ribeiro J.M.C."/>
        </authorList>
    </citation>
    <scope>NUCLEOTIDE SEQUENCE</scope>
</reference>
<dbReference type="EC" id="3.1.3.48" evidence="1"/>
<feature type="active site" description="Phosphocysteine intermediate" evidence="5">
    <location>
        <position position="1488"/>
    </location>
</feature>
<organism evidence="11">
    <name type="scientific">Panstrongylus lignarius</name>
    <dbReference type="NCBI Taxonomy" id="156445"/>
    <lineage>
        <taxon>Eukaryota</taxon>
        <taxon>Metazoa</taxon>
        <taxon>Ecdysozoa</taxon>
        <taxon>Arthropoda</taxon>
        <taxon>Hexapoda</taxon>
        <taxon>Insecta</taxon>
        <taxon>Pterygota</taxon>
        <taxon>Neoptera</taxon>
        <taxon>Paraneoptera</taxon>
        <taxon>Hemiptera</taxon>
        <taxon>Heteroptera</taxon>
        <taxon>Panheteroptera</taxon>
        <taxon>Cimicomorpha</taxon>
        <taxon>Reduviidae</taxon>
        <taxon>Triatominae</taxon>
        <taxon>Panstrongylus</taxon>
    </lineage>
</organism>
<keyword evidence="3" id="KW-0378">Hydrolase</keyword>
<keyword evidence="7" id="KW-0812">Transmembrane</keyword>
<dbReference type="Pfam" id="PF00102">
    <property type="entry name" value="Y_phosphatase"/>
    <property type="match status" value="1"/>
</dbReference>
<dbReference type="PANTHER" id="PTHR46198:SF4">
    <property type="entry name" value="PROTEIN-TYROSINE-PHOSPHATASE"/>
    <property type="match status" value="1"/>
</dbReference>
<dbReference type="PROSITE" id="PS50056">
    <property type="entry name" value="TYR_PHOSPHATASE_2"/>
    <property type="match status" value="1"/>
</dbReference>
<keyword evidence="7" id="KW-1133">Transmembrane helix</keyword>
<feature type="region of interest" description="Disordered" evidence="6">
    <location>
        <begin position="146"/>
        <end position="171"/>
    </location>
</feature>
<dbReference type="PRINTS" id="PR00700">
    <property type="entry name" value="PRTYPHPHTASE"/>
</dbReference>
<feature type="region of interest" description="Disordered" evidence="6">
    <location>
        <begin position="596"/>
        <end position="617"/>
    </location>
</feature>
<evidence type="ECO:0000259" key="9">
    <source>
        <dbReference type="PROSITE" id="PS50055"/>
    </source>
</evidence>
<accession>A0A224XHI2</accession>
<feature type="signal peptide" evidence="8">
    <location>
        <begin position="1"/>
        <end position="21"/>
    </location>
</feature>
<dbReference type="InterPro" id="IPR003595">
    <property type="entry name" value="Tyr_Pase_cat"/>
</dbReference>
<keyword evidence="7" id="KW-0472">Membrane</keyword>
<dbReference type="GO" id="GO:0005886">
    <property type="term" value="C:plasma membrane"/>
    <property type="evidence" value="ECO:0007669"/>
    <property type="project" value="TreeGrafter"/>
</dbReference>
<dbReference type="InterPro" id="IPR000387">
    <property type="entry name" value="Tyr_Pase_dom"/>
</dbReference>
<dbReference type="GO" id="GO:0030054">
    <property type="term" value="C:cell junction"/>
    <property type="evidence" value="ECO:0007669"/>
    <property type="project" value="TreeGrafter"/>
</dbReference>
<dbReference type="Gene3D" id="3.90.190.10">
    <property type="entry name" value="Protein tyrosine phosphatase superfamily"/>
    <property type="match status" value="1"/>
</dbReference>